<feature type="chain" id="PRO_5046314379" evidence="2">
    <location>
        <begin position="27"/>
        <end position="255"/>
    </location>
</feature>
<dbReference type="Gene3D" id="2.40.128.110">
    <property type="entry name" value="Lipid/polyisoprenoid-binding, YceI-like"/>
    <property type="match status" value="1"/>
</dbReference>
<dbReference type="RefSeq" id="WP_310035325.1">
    <property type="nucleotide sequence ID" value="NZ_JAVDRL010000020.1"/>
</dbReference>
<dbReference type="Proteomes" id="UP001262754">
    <property type="component" value="Unassembled WGS sequence"/>
</dbReference>
<feature type="region of interest" description="Disordered" evidence="1">
    <location>
        <begin position="106"/>
        <end position="127"/>
    </location>
</feature>
<evidence type="ECO:0000259" key="3">
    <source>
        <dbReference type="SMART" id="SM00867"/>
    </source>
</evidence>
<dbReference type="InterPro" id="IPR007372">
    <property type="entry name" value="Lipid/polyisoprenoid-bd_YceI"/>
</dbReference>
<dbReference type="SUPFAM" id="SSF101874">
    <property type="entry name" value="YceI-like"/>
    <property type="match status" value="1"/>
</dbReference>
<name>A0ABU1N6Q9_9CAUL</name>
<organism evidence="4 5">
    <name type="scientific">Caulobacter rhizosphaerae</name>
    <dbReference type="NCBI Taxonomy" id="2010972"/>
    <lineage>
        <taxon>Bacteria</taxon>
        <taxon>Pseudomonadati</taxon>
        <taxon>Pseudomonadota</taxon>
        <taxon>Alphaproteobacteria</taxon>
        <taxon>Caulobacterales</taxon>
        <taxon>Caulobacteraceae</taxon>
        <taxon>Caulobacter</taxon>
    </lineage>
</organism>
<dbReference type="PANTHER" id="PTHR34406">
    <property type="entry name" value="PROTEIN YCEI"/>
    <property type="match status" value="1"/>
</dbReference>
<accession>A0ABU1N6Q9</accession>
<reference evidence="4 5" key="1">
    <citation type="submission" date="2023-07" db="EMBL/GenBank/DDBJ databases">
        <title>Sorghum-associated microbial communities from plants grown in Nebraska, USA.</title>
        <authorList>
            <person name="Schachtman D."/>
        </authorList>
    </citation>
    <scope>NUCLEOTIDE SEQUENCE [LARGE SCALE GENOMIC DNA]</scope>
    <source>
        <strain evidence="4 5">DS2154</strain>
    </source>
</reference>
<evidence type="ECO:0000256" key="2">
    <source>
        <dbReference type="SAM" id="SignalP"/>
    </source>
</evidence>
<feature type="domain" description="Lipid/polyisoprenoid-binding YceI-like" evidence="3">
    <location>
        <begin position="66"/>
        <end position="239"/>
    </location>
</feature>
<dbReference type="InterPro" id="IPR036761">
    <property type="entry name" value="TTHA0802/YceI-like_sf"/>
</dbReference>
<protein>
    <submittedName>
        <fullName evidence="4">Polyisoprenoid-binding protein YceI</fullName>
    </submittedName>
</protein>
<evidence type="ECO:0000313" key="5">
    <source>
        <dbReference type="Proteomes" id="UP001262754"/>
    </source>
</evidence>
<sequence>MTYSTVRPHARRVLWLTAGAAALALAACSPPADKKADAPAPSASSPAAAPAATADKFVMPKVPAGDYKLDPAHASLEFKVNHLGFSHYTARFSDFDAKLKFDPANPSASSVEATIDPKSLTLPNPPAGFKDELTGKAWFDTAQYPTITFRSTKVEVTGANTAKVTGDFTLHGVTKPVVLDATFNGGYAGHPMDPHARIGFSAKGTFNRSEFGMGFGVPAPGTTMGVGDAVEVTIEAEFSGPPLADAKAPAAAPAQ</sequence>
<dbReference type="PANTHER" id="PTHR34406:SF1">
    <property type="entry name" value="PROTEIN YCEI"/>
    <property type="match status" value="1"/>
</dbReference>
<gene>
    <name evidence="4" type="ORF">J2800_004916</name>
</gene>
<feature type="signal peptide" evidence="2">
    <location>
        <begin position="1"/>
        <end position="26"/>
    </location>
</feature>
<keyword evidence="5" id="KW-1185">Reference proteome</keyword>
<dbReference type="SMART" id="SM00867">
    <property type="entry name" value="YceI"/>
    <property type="match status" value="1"/>
</dbReference>
<dbReference type="PROSITE" id="PS51257">
    <property type="entry name" value="PROKAR_LIPOPROTEIN"/>
    <property type="match status" value="1"/>
</dbReference>
<comment type="caution">
    <text evidence="4">The sequence shown here is derived from an EMBL/GenBank/DDBJ whole genome shotgun (WGS) entry which is preliminary data.</text>
</comment>
<evidence type="ECO:0000256" key="1">
    <source>
        <dbReference type="SAM" id="MobiDB-lite"/>
    </source>
</evidence>
<dbReference type="EMBL" id="JAVDRL010000020">
    <property type="protein sequence ID" value="MDR6534145.1"/>
    <property type="molecule type" value="Genomic_DNA"/>
</dbReference>
<dbReference type="Pfam" id="PF04264">
    <property type="entry name" value="YceI"/>
    <property type="match status" value="1"/>
</dbReference>
<keyword evidence="2" id="KW-0732">Signal</keyword>
<evidence type="ECO:0000313" key="4">
    <source>
        <dbReference type="EMBL" id="MDR6534145.1"/>
    </source>
</evidence>
<proteinExistence type="predicted"/>